<dbReference type="CDD" id="cd08704">
    <property type="entry name" value="Met_tRNA_FMT_C"/>
    <property type="match status" value="1"/>
</dbReference>
<organism evidence="8 9">
    <name type="scientific">Fodinibacter luteus</name>
    <dbReference type="NCBI Taxonomy" id="552064"/>
    <lineage>
        <taxon>Bacteria</taxon>
        <taxon>Bacillati</taxon>
        <taxon>Actinomycetota</taxon>
        <taxon>Actinomycetes</taxon>
        <taxon>Micrococcales</taxon>
        <taxon>Intrasporangiaceae</taxon>
        <taxon>Fodinibacter (ex Wang et al. 2009)</taxon>
    </lineage>
</organism>
<dbReference type="Proteomes" id="UP001500945">
    <property type="component" value="Unassembled WGS sequence"/>
</dbReference>
<evidence type="ECO:0000259" key="7">
    <source>
        <dbReference type="Pfam" id="PF02911"/>
    </source>
</evidence>
<proteinExistence type="inferred from homology"/>
<dbReference type="RefSeq" id="WP_345203582.1">
    <property type="nucleotide sequence ID" value="NZ_BAABGM010000008.1"/>
</dbReference>
<dbReference type="Pfam" id="PF00551">
    <property type="entry name" value="Formyl_trans_N"/>
    <property type="match status" value="1"/>
</dbReference>
<dbReference type="PANTHER" id="PTHR11138:SF5">
    <property type="entry name" value="METHIONYL-TRNA FORMYLTRANSFERASE, MITOCHONDRIAL"/>
    <property type="match status" value="1"/>
</dbReference>
<dbReference type="EC" id="2.1.2.9" evidence="2 5"/>
<dbReference type="SUPFAM" id="SSF53328">
    <property type="entry name" value="Formyltransferase"/>
    <property type="match status" value="1"/>
</dbReference>
<dbReference type="InterPro" id="IPR011034">
    <property type="entry name" value="Formyl_transferase-like_C_sf"/>
</dbReference>
<comment type="similarity">
    <text evidence="1 5">Belongs to the Fmt family.</text>
</comment>
<dbReference type="NCBIfam" id="TIGR00460">
    <property type="entry name" value="fmt"/>
    <property type="match status" value="1"/>
</dbReference>
<dbReference type="InterPro" id="IPR005793">
    <property type="entry name" value="Formyl_trans_C"/>
</dbReference>
<keyword evidence="3 5" id="KW-0808">Transferase</keyword>
<dbReference type="CDD" id="cd08646">
    <property type="entry name" value="FMT_core_Met-tRNA-FMT_N"/>
    <property type="match status" value="1"/>
</dbReference>
<evidence type="ECO:0000313" key="9">
    <source>
        <dbReference type="Proteomes" id="UP001500945"/>
    </source>
</evidence>
<evidence type="ECO:0000256" key="1">
    <source>
        <dbReference type="ARBA" id="ARBA00010699"/>
    </source>
</evidence>
<feature type="domain" description="Formyl transferase C-terminal" evidence="7">
    <location>
        <begin position="296"/>
        <end position="344"/>
    </location>
</feature>
<accession>A0ABP8K8K3</accession>
<evidence type="ECO:0000256" key="4">
    <source>
        <dbReference type="ARBA" id="ARBA00022917"/>
    </source>
</evidence>
<name>A0ABP8K8K3_9MICO</name>
<dbReference type="PANTHER" id="PTHR11138">
    <property type="entry name" value="METHIONYL-TRNA FORMYLTRANSFERASE"/>
    <property type="match status" value="1"/>
</dbReference>
<dbReference type="HAMAP" id="MF_00182">
    <property type="entry name" value="Formyl_trans"/>
    <property type="match status" value="1"/>
</dbReference>
<evidence type="ECO:0000256" key="2">
    <source>
        <dbReference type="ARBA" id="ARBA00012261"/>
    </source>
</evidence>
<evidence type="ECO:0000259" key="6">
    <source>
        <dbReference type="Pfam" id="PF00551"/>
    </source>
</evidence>
<reference evidence="9" key="1">
    <citation type="journal article" date="2019" name="Int. J. Syst. Evol. Microbiol.">
        <title>The Global Catalogue of Microorganisms (GCM) 10K type strain sequencing project: providing services to taxonomists for standard genome sequencing and annotation.</title>
        <authorList>
            <consortium name="The Broad Institute Genomics Platform"/>
            <consortium name="The Broad Institute Genome Sequencing Center for Infectious Disease"/>
            <person name="Wu L."/>
            <person name="Ma J."/>
        </authorList>
    </citation>
    <scope>NUCLEOTIDE SEQUENCE [LARGE SCALE GENOMIC DNA]</scope>
    <source>
        <strain evidence="9">JCM 17809</strain>
    </source>
</reference>
<sequence>MRLVLAGTPETAVPSLRALLASSHEVVAVVTRPDARSGRGRTLAPSPVKQVALEHGLEVLTPPTPRDPAFLERLRDLAPDCCPVVAYGALVPRAALDVPARGWVNLHFSLLPAWRGAAPVQRALMAGDDVTGASTFVLEEGLDTGPVLGTLTERVRLDDTAGSLLDRLAHAGAGLLVATMDGLADGSLRPVPQPSDGVSHAPKLTSDEARVRWRLPAHVVDRHVRGCTPAPGAWTTLRGERLKLGPVGMPAGVAPGMSAGVAPGMSAGVAPGMPAGDVPGMPAASSAVASSAAASTSQPALVPGELLVTKHEVLVGTGSSPVRLGEVRAQGRKPMAAADWARGIRIAPGERFDG</sequence>
<comment type="caution">
    <text evidence="8">The sequence shown here is derived from an EMBL/GenBank/DDBJ whole genome shotgun (WGS) entry which is preliminary data.</text>
</comment>
<dbReference type="Pfam" id="PF02911">
    <property type="entry name" value="Formyl_trans_C"/>
    <property type="match status" value="2"/>
</dbReference>
<protein>
    <recommendedName>
        <fullName evidence="2 5">Methionyl-tRNA formyltransferase</fullName>
        <ecNumber evidence="2 5">2.1.2.9</ecNumber>
    </recommendedName>
</protein>
<comment type="function">
    <text evidence="5">Attaches a formyl group to the free amino group of methionyl-tRNA(fMet). The formyl group appears to play a dual role in the initiator identity of N-formylmethionyl-tRNA by promoting its recognition by IF2 and preventing the misappropriation of this tRNA by the elongation apparatus.</text>
</comment>
<feature type="domain" description="Formyl transferase N-terminal" evidence="6">
    <location>
        <begin position="4"/>
        <end position="178"/>
    </location>
</feature>
<dbReference type="Gene3D" id="3.40.50.12230">
    <property type="match status" value="1"/>
</dbReference>
<keyword evidence="4 5" id="KW-0648">Protein biosynthesis</keyword>
<evidence type="ECO:0000313" key="8">
    <source>
        <dbReference type="EMBL" id="GAA4402185.1"/>
    </source>
</evidence>
<evidence type="ECO:0000256" key="3">
    <source>
        <dbReference type="ARBA" id="ARBA00022679"/>
    </source>
</evidence>
<dbReference type="EMBL" id="BAABGM010000008">
    <property type="protein sequence ID" value="GAA4402185.1"/>
    <property type="molecule type" value="Genomic_DNA"/>
</dbReference>
<evidence type="ECO:0000256" key="5">
    <source>
        <dbReference type="HAMAP-Rule" id="MF_00182"/>
    </source>
</evidence>
<dbReference type="InterPro" id="IPR044135">
    <property type="entry name" value="Met-tRNA-FMT_C"/>
</dbReference>
<dbReference type="InterPro" id="IPR005794">
    <property type="entry name" value="Fmt"/>
</dbReference>
<dbReference type="InterPro" id="IPR041711">
    <property type="entry name" value="Met-tRNA-FMT_N"/>
</dbReference>
<dbReference type="InterPro" id="IPR036477">
    <property type="entry name" value="Formyl_transf_N_sf"/>
</dbReference>
<keyword evidence="9" id="KW-1185">Reference proteome</keyword>
<feature type="domain" description="Formyl transferase C-terminal" evidence="7">
    <location>
        <begin position="203"/>
        <end position="246"/>
    </location>
</feature>
<dbReference type="SUPFAM" id="SSF50486">
    <property type="entry name" value="FMT C-terminal domain-like"/>
    <property type="match status" value="2"/>
</dbReference>
<comment type="catalytic activity">
    <reaction evidence="5">
        <text>L-methionyl-tRNA(fMet) + (6R)-10-formyltetrahydrofolate = N-formyl-L-methionyl-tRNA(fMet) + (6S)-5,6,7,8-tetrahydrofolate + H(+)</text>
        <dbReference type="Rhea" id="RHEA:24380"/>
        <dbReference type="Rhea" id="RHEA-COMP:9952"/>
        <dbReference type="Rhea" id="RHEA-COMP:9953"/>
        <dbReference type="ChEBI" id="CHEBI:15378"/>
        <dbReference type="ChEBI" id="CHEBI:57453"/>
        <dbReference type="ChEBI" id="CHEBI:78530"/>
        <dbReference type="ChEBI" id="CHEBI:78844"/>
        <dbReference type="ChEBI" id="CHEBI:195366"/>
        <dbReference type="EC" id="2.1.2.9"/>
    </reaction>
</comment>
<gene>
    <name evidence="5 8" type="primary">fmt</name>
    <name evidence="8" type="ORF">GCM10023168_12410</name>
</gene>
<feature type="binding site" evidence="5">
    <location>
        <begin position="109"/>
        <end position="112"/>
    </location>
    <ligand>
        <name>(6S)-5,6,7,8-tetrahydrofolate</name>
        <dbReference type="ChEBI" id="CHEBI:57453"/>
    </ligand>
</feature>
<dbReference type="InterPro" id="IPR002376">
    <property type="entry name" value="Formyl_transf_N"/>
</dbReference>